<dbReference type="InterPro" id="IPR003323">
    <property type="entry name" value="OTU_dom"/>
</dbReference>
<dbReference type="AlphaFoldDB" id="A0A3N4HZ42"/>
<sequence>MDFEALQQKHRKELRDLQATITSKKKSATKKTRRGINAECEALERELKERQAQELAELDGPTQSTTSDQEEQEEPESKPEAESEQTPDLSSLTISEPDPKSTPEPPQAEPQQPQQQQQRKPNRQKARLARRAAEQEAAIEKAALEAQSIPNLKKKEQAALQAQFDKLGLEQHDITPDGHCLYSAFSHQLSLLGEVPREGEKEGYKACREKAAAFMESHREDFEPFLGDVDGGFDEYVKKVRDTAEWGGQLEVLALARAYGVVARIVQGEGRVEVLNEDGDKEKEVWLAYYRHIYSLGEHYNSLVKVEKS</sequence>
<name>A0A3N4HZ42_ASCIM</name>
<dbReference type="EMBL" id="ML119702">
    <property type="protein sequence ID" value="RPA79135.1"/>
    <property type="molecule type" value="Genomic_DNA"/>
</dbReference>
<feature type="compositionally biased region" description="Basic residues" evidence="1">
    <location>
        <begin position="120"/>
        <end position="130"/>
    </location>
</feature>
<protein>
    <submittedName>
        <fullName evidence="3">OTU-domain-containing protein</fullName>
    </submittedName>
</protein>
<dbReference type="SUPFAM" id="SSF54001">
    <property type="entry name" value="Cysteine proteinases"/>
    <property type="match status" value="1"/>
</dbReference>
<reference evidence="3 4" key="1">
    <citation type="journal article" date="2018" name="Nat. Ecol. Evol.">
        <title>Pezizomycetes genomes reveal the molecular basis of ectomycorrhizal truffle lifestyle.</title>
        <authorList>
            <person name="Murat C."/>
            <person name="Payen T."/>
            <person name="Noel B."/>
            <person name="Kuo A."/>
            <person name="Morin E."/>
            <person name="Chen J."/>
            <person name="Kohler A."/>
            <person name="Krizsan K."/>
            <person name="Balestrini R."/>
            <person name="Da Silva C."/>
            <person name="Montanini B."/>
            <person name="Hainaut M."/>
            <person name="Levati E."/>
            <person name="Barry K.W."/>
            <person name="Belfiori B."/>
            <person name="Cichocki N."/>
            <person name="Clum A."/>
            <person name="Dockter R.B."/>
            <person name="Fauchery L."/>
            <person name="Guy J."/>
            <person name="Iotti M."/>
            <person name="Le Tacon F."/>
            <person name="Lindquist E.A."/>
            <person name="Lipzen A."/>
            <person name="Malagnac F."/>
            <person name="Mello A."/>
            <person name="Molinier V."/>
            <person name="Miyauchi S."/>
            <person name="Poulain J."/>
            <person name="Riccioni C."/>
            <person name="Rubini A."/>
            <person name="Sitrit Y."/>
            <person name="Splivallo R."/>
            <person name="Traeger S."/>
            <person name="Wang M."/>
            <person name="Zifcakova L."/>
            <person name="Wipf D."/>
            <person name="Zambonelli A."/>
            <person name="Paolocci F."/>
            <person name="Nowrousian M."/>
            <person name="Ottonello S."/>
            <person name="Baldrian P."/>
            <person name="Spatafora J.W."/>
            <person name="Henrissat B."/>
            <person name="Nagy L.G."/>
            <person name="Aury J.M."/>
            <person name="Wincker P."/>
            <person name="Grigoriev I.V."/>
            <person name="Bonfante P."/>
            <person name="Martin F.M."/>
        </authorList>
    </citation>
    <scope>NUCLEOTIDE SEQUENCE [LARGE SCALE GENOMIC DNA]</scope>
    <source>
        <strain evidence="3 4">RN42</strain>
    </source>
</reference>
<dbReference type="GO" id="GO:0016579">
    <property type="term" value="P:protein deubiquitination"/>
    <property type="evidence" value="ECO:0007669"/>
    <property type="project" value="TreeGrafter"/>
</dbReference>
<dbReference type="CDD" id="cd22762">
    <property type="entry name" value="OTU_fungi_OTU2-like"/>
    <property type="match status" value="1"/>
</dbReference>
<dbReference type="Pfam" id="PF02338">
    <property type="entry name" value="OTU"/>
    <property type="match status" value="1"/>
</dbReference>
<evidence type="ECO:0000313" key="4">
    <source>
        <dbReference type="Proteomes" id="UP000275078"/>
    </source>
</evidence>
<feature type="compositionally biased region" description="Basic residues" evidence="1">
    <location>
        <begin position="23"/>
        <end position="34"/>
    </location>
</feature>
<dbReference type="Proteomes" id="UP000275078">
    <property type="component" value="Unassembled WGS sequence"/>
</dbReference>
<feature type="compositionally biased region" description="Low complexity" evidence="1">
    <location>
        <begin position="109"/>
        <end position="119"/>
    </location>
</feature>
<evidence type="ECO:0000256" key="1">
    <source>
        <dbReference type="SAM" id="MobiDB-lite"/>
    </source>
</evidence>
<dbReference type="GO" id="GO:0004843">
    <property type="term" value="F:cysteine-type deubiquitinase activity"/>
    <property type="evidence" value="ECO:0007669"/>
    <property type="project" value="TreeGrafter"/>
</dbReference>
<dbReference type="PANTHER" id="PTHR12419">
    <property type="entry name" value="OTU DOMAIN CONTAINING PROTEIN"/>
    <property type="match status" value="1"/>
</dbReference>
<dbReference type="PROSITE" id="PS50802">
    <property type="entry name" value="OTU"/>
    <property type="match status" value="1"/>
</dbReference>
<evidence type="ECO:0000313" key="3">
    <source>
        <dbReference type="EMBL" id="RPA79135.1"/>
    </source>
</evidence>
<dbReference type="STRING" id="1160509.A0A3N4HZ42"/>
<gene>
    <name evidence="3" type="ORF">BJ508DRAFT_416079</name>
</gene>
<keyword evidence="4" id="KW-1185">Reference proteome</keyword>
<proteinExistence type="predicted"/>
<organism evidence="3 4">
    <name type="scientific">Ascobolus immersus RN42</name>
    <dbReference type="NCBI Taxonomy" id="1160509"/>
    <lineage>
        <taxon>Eukaryota</taxon>
        <taxon>Fungi</taxon>
        <taxon>Dikarya</taxon>
        <taxon>Ascomycota</taxon>
        <taxon>Pezizomycotina</taxon>
        <taxon>Pezizomycetes</taxon>
        <taxon>Pezizales</taxon>
        <taxon>Ascobolaceae</taxon>
        <taxon>Ascobolus</taxon>
    </lineage>
</organism>
<dbReference type="InterPro" id="IPR049771">
    <property type="entry name" value="OTU2-like_OTU"/>
</dbReference>
<evidence type="ECO:0000259" key="2">
    <source>
        <dbReference type="PROSITE" id="PS50802"/>
    </source>
</evidence>
<dbReference type="Gene3D" id="3.90.70.80">
    <property type="match status" value="1"/>
</dbReference>
<feature type="compositionally biased region" description="Basic and acidic residues" evidence="1">
    <location>
        <begin position="42"/>
        <end position="52"/>
    </location>
</feature>
<feature type="region of interest" description="Disordered" evidence="1">
    <location>
        <begin position="1"/>
        <end position="134"/>
    </location>
</feature>
<dbReference type="OrthoDB" id="415023at2759"/>
<dbReference type="InterPro" id="IPR050704">
    <property type="entry name" value="Peptidase_C85-like"/>
</dbReference>
<feature type="domain" description="OTU" evidence="2">
    <location>
        <begin position="169"/>
        <end position="306"/>
    </location>
</feature>
<accession>A0A3N4HZ42</accession>
<dbReference type="PANTHER" id="PTHR12419:SF10">
    <property type="entry name" value="DEUBIQUITINASE OTUD6B"/>
    <property type="match status" value="1"/>
</dbReference>
<dbReference type="InterPro" id="IPR038765">
    <property type="entry name" value="Papain-like_cys_pep_sf"/>
</dbReference>